<evidence type="ECO:0000259" key="4">
    <source>
        <dbReference type="PROSITE" id="PS50949"/>
    </source>
</evidence>
<proteinExistence type="predicted"/>
<keyword evidence="2" id="KW-0238">DNA-binding</keyword>
<keyword evidence="3" id="KW-0804">Transcription</keyword>
<dbReference type="CDD" id="cd07377">
    <property type="entry name" value="WHTH_GntR"/>
    <property type="match status" value="1"/>
</dbReference>
<dbReference type="SMART" id="SM00345">
    <property type="entry name" value="HTH_GNTR"/>
    <property type="match status" value="1"/>
</dbReference>
<evidence type="ECO:0000256" key="3">
    <source>
        <dbReference type="ARBA" id="ARBA00023163"/>
    </source>
</evidence>
<evidence type="ECO:0000256" key="2">
    <source>
        <dbReference type="ARBA" id="ARBA00023125"/>
    </source>
</evidence>
<sequence>MNRLQYKQIKSKKIYEVVADELVQMIKKGTLKPGDKLDSVQQLAENFQVGRSAVREALSALRAMGLVEMKQGEGTYIKEYDPGALSQSISTAVLMNQGDVKDLLEIRKILEVGAAGSASASWQEKDLDIIEEALSEMKMASGDQELGEKADLTFHMGIANASHNKLLVHLMNSVSETMAETMKETRRIWIYSKETTSERLYQEHKSIFEAIERRDATKAQHLMLAHLVEVEKVLMAYFGETDENASLN</sequence>
<organism evidence="5 6">
    <name type="scientific">Scopulibacillus darangshiensis</name>
    <dbReference type="NCBI Taxonomy" id="442528"/>
    <lineage>
        <taxon>Bacteria</taxon>
        <taxon>Bacillati</taxon>
        <taxon>Bacillota</taxon>
        <taxon>Bacilli</taxon>
        <taxon>Bacillales</taxon>
        <taxon>Sporolactobacillaceae</taxon>
        <taxon>Scopulibacillus</taxon>
    </lineage>
</organism>
<gene>
    <name evidence="5" type="ORF">EV207_103171</name>
</gene>
<dbReference type="InterPro" id="IPR036390">
    <property type="entry name" value="WH_DNA-bd_sf"/>
</dbReference>
<dbReference type="PANTHER" id="PTHR43537:SF5">
    <property type="entry name" value="UXU OPERON TRANSCRIPTIONAL REGULATOR"/>
    <property type="match status" value="1"/>
</dbReference>
<keyword evidence="6" id="KW-1185">Reference proteome</keyword>
<name>A0A4R2P8T9_9BACL</name>
<reference evidence="5 6" key="1">
    <citation type="submission" date="2019-03" db="EMBL/GenBank/DDBJ databases">
        <title>Genomic Encyclopedia of Type Strains, Phase IV (KMG-IV): sequencing the most valuable type-strain genomes for metagenomic binning, comparative biology and taxonomic classification.</title>
        <authorList>
            <person name="Goeker M."/>
        </authorList>
    </citation>
    <scope>NUCLEOTIDE SEQUENCE [LARGE SCALE GENOMIC DNA]</scope>
    <source>
        <strain evidence="5 6">DSM 19377</strain>
    </source>
</reference>
<keyword evidence="1" id="KW-0805">Transcription regulation</keyword>
<dbReference type="PROSITE" id="PS50949">
    <property type="entry name" value="HTH_GNTR"/>
    <property type="match status" value="1"/>
</dbReference>
<protein>
    <submittedName>
        <fullName evidence="5">GntR family transcriptional repressor for pyruvate dehydrogenase complex</fullName>
    </submittedName>
</protein>
<accession>A0A4R2P8T9</accession>
<dbReference type="GO" id="GO:0003677">
    <property type="term" value="F:DNA binding"/>
    <property type="evidence" value="ECO:0007669"/>
    <property type="project" value="UniProtKB-KW"/>
</dbReference>
<evidence type="ECO:0000313" key="6">
    <source>
        <dbReference type="Proteomes" id="UP000295416"/>
    </source>
</evidence>
<dbReference type="Pfam" id="PF00392">
    <property type="entry name" value="GntR"/>
    <property type="match status" value="1"/>
</dbReference>
<dbReference type="InterPro" id="IPR011711">
    <property type="entry name" value="GntR_C"/>
</dbReference>
<dbReference type="InterPro" id="IPR036388">
    <property type="entry name" value="WH-like_DNA-bd_sf"/>
</dbReference>
<evidence type="ECO:0000313" key="5">
    <source>
        <dbReference type="EMBL" id="TCP31287.1"/>
    </source>
</evidence>
<dbReference type="InterPro" id="IPR000524">
    <property type="entry name" value="Tscrpt_reg_HTH_GntR"/>
</dbReference>
<feature type="domain" description="HTH gntR-type" evidence="4">
    <location>
        <begin position="12"/>
        <end position="80"/>
    </location>
</feature>
<dbReference type="AlphaFoldDB" id="A0A4R2P8T9"/>
<keyword evidence="5" id="KW-0670">Pyruvate</keyword>
<dbReference type="GO" id="GO:0003700">
    <property type="term" value="F:DNA-binding transcription factor activity"/>
    <property type="evidence" value="ECO:0007669"/>
    <property type="project" value="InterPro"/>
</dbReference>
<evidence type="ECO:0000256" key="1">
    <source>
        <dbReference type="ARBA" id="ARBA00023015"/>
    </source>
</evidence>
<dbReference type="Gene3D" id="1.10.10.10">
    <property type="entry name" value="Winged helix-like DNA-binding domain superfamily/Winged helix DNA-binding domain"/>
    <property type="match status" value="1"/>
</dbReference>
<dbReference type="Pfam" id="PF07729">
    <property type="entry name" value="FCD"/>
    <property type="match status" value="1"/>
</dbReference>
<dbReference type="PRINTS" id="PR00035">
    <property type="entry name" value="HTHGNTR"/>
</dbReference>
<dbReference type="EMBL" id="SLXK01000003">
    <property type="protein sequence ID" value="TCP31287.1"/>
    <property type="molecule type" value="Genomic_DNA"/>
</dbReference>
<dbReference type="SUPFAM" id="SSF48008">
    <property type="entry name" value="GntR ligand-binding domain-like"/>
    <property type="match status" value="1"/>
</dbReference>
<dbReference type="Gene3D" id="1.20.120.530">
    <property type="entry name" value="GntR ligand-binding domain-like"/>
    <property type="match status" value="1"/>
</dbReference>
<comment type="caution">
    <text evidence="5">The sequence shown here is derived from an EMBL/GenBank/DDBJ whole genome shotgun (WGS) entry which is preliminary data.</text>
</comment>
<dbReference type="PANTHER" id="PTHR43537">
    <property type="entry name" value="TRANSCRIPTIONAL REGULATOR, GNTR FAMILY"/>
    <property type="match status" value="1"/>
</dbReference>
<dbReference type="SUPFAM" id="SSF46785">
    <property type="entry name" value="Winged helix' DNA-binding domain"/>
    <property type="match status" value="1"/>
</dbReference>
<dbReference type="InterPro" id="IPR008920">
    <property type="entry name" value="TF_FadR/GntR_C"/>
</dbReference>
<dbReference type="Proteomes" id="UP000295416">
    <property type="component" value="Unassembled WGS sequence"/>
</dbReference>
<dbReference type="SMART" id="SM00895">
    <property type="entry name" value="FCD"/>
    <property type="match status" value="1"/>
</dbReference>